<dbReference type="Pfam" id="PF09977">
    <property type="entry name" value="Tad_C"/>
    <property type="match status" value="1"/>
</dbReference>
<dbReference type="EMBL" id="JACYFT010000002">
    <property type="protein sequence ID" value="MBD8050577.1"/>
    <property type="molecule type" value="Genomic_DNA"/>
</dbReference>
<comment type="caution">
    <text evidence="2">The sequence shown here is derived from an EMBL/GenBank/DDBJ whole genome shotgun (WGS) entry which is preliminary data.</text>
</comment>
<proteinExistence type="predicted"/>
<accession>A0A927FID1</accession>
<dbReference type="AlphaFoldDB" id="A0A927FID1"/>
<reference evidence="2" key="1">
    <citation type="submission" date="2020-09" db="EMBL/GenBank/DDBJ databases">
        <title>Genome seq and assembly of Limnohabitants sp.</title>
        <authorList>
            <person name="Chhetri G."/>
        </authorList>
    </citation>
    <scope>NUCLEOTIDE SEQUENCE</scope>
    <source>
        <strain evidence="2">JUR4</strain>
    </source>
</reference>
<evidence type="ECO:0000259" key="1">
    <source>
        <dbReference type="Pfam" id="PF09977"/>
    </source>
</evidence>
<evidence type="ECO:0000313" key="2">
    <source>
        <dbReference type="EMBL" id="MBD8050577.1"/>
    </source>
</evidence>
<gene>
    <name evidence="2" type="ORF">IC609_08465</name>
</gene>
<evidence type="ECO:0000313" key="3">
    <source>
        <dbReference type="Proteomes" id="UP000647424"/>
    </source>
</evidence>
<protein>
    <recommendedName>
        <fullName evidence="1">DUF2134 domain-containing protein</fullName>
    </recommendedName>
</protein>
<feature type="domain" description="DUF2134" evidence="1">
    <location>
        <begin position="56"/>
        <end position="162"/>
    </location>
</feature>
<dbReference type="RefSeq" id="WP_191819075.1">
    <property type="nucleotide sequence ID" value="NZ_JACYFT010000002.1"/>
</dbReference>
<sequence length="344" mass="36478">MRNNLNPLVRQRGAVILLLALLLPLFIGVSAYAIDVAYFFLVRHQLQNDADAAALAGARHLYDGMTSTPSWTVAEQKAMSAVTFNRAAGAPLQDATVRSGYWNLSEVHPALRTTTAPPAAYEAPAVEVSVSRATGVNGGPVRTIFLNYFGISNQTVQVSAVAGVASPGATRIFPFAVANALFQTYWNASSLPVGPRIDPKTGKPYVFQLTGASGGWVDLSATSNSAGLVNDWLLATEPVLTRVGQEVWPQPGAKASNYKDMSACSAAAKNPANRACEYVYMPILADVQAKTAVPVLAFACMHVLDAAQGQQYILAEMSTQCPVMPGQGLSAFYYGAKSSPALFK</sequence>
<name>A0A927FID1_9BURK</name>
<dbReference type="InterPro" id="IPR018705">
    <property type="entry name" value="DUF2134_membrane"/>
</dbReference>
<dbReference type="Proteomes" id="UP000647424">
    <property type="component" value="Unassembled WGS sequence"/>
</dbReference>
<keyword evidence="3" id="KW-1185">Reference proteome</keyword>
<organism evidence="2 3">
    <name type="scientific">Limnohabitans radicicola</name>
    <dbReference type="NCBI Taxonomy" id="2771427"/>
    <lineage>
        <taxon>Bacteria</taxon>
        <taxon>Pseudomonadati</taxon>
        <taxon>Pseudomonadota</taxon>
        <taxon>Betaproteobacteria</taxon>
        <taxon>Burkholderiales</taxon>
        <taxon>Comamonadaceae</taxon>
        <taxon>Limnohabitans</taxon>
    </lineage>
</organism>